<dbReference type="FunFam" id="3.40.50.300:FF:000216">
    <property type="entry name" value="Type VII secretion ATPase EccA"/>
    <property type="match status" value="2"/>
</dbReference>
<feature type="domain" description="AAA+ ATPase" evidence="5">
    <location>
        <begin position="747"/>
        <end position="887"/>
    </location>
</feature>
<dbReference type="InterPro" id="IPR000641">
    <property type="entry name" value="CbxX/CfxQ"/>
</dbReference>
<evidence type="ECO:0000256" key="3">
    <source>
        <dbReference type="ARBA" id="ARBA00022840"/>
    </source>
</evidence>
<dbReference type="SUPFAM" id="SSF52540">
    <property type="entry name" value="P-loop containing nucleoside triphosphate hydrolases"/>
    <property type="match status" value="2"/>
</dbReference>
<dbReference type="CDD" id="cd00009">
    <property type="entry name" value="AAA"/>
    <property type="match status" value="1"/>
</dbReference>
<evidence type="ECO:0000313" key="7">
    <source>
        <dbReference type="Proteomes" id="UP000431901"/>
    </source>
</evidence>
<feature type="domain" description="AAA+ ATPase" evidence="5">
    <location>
        <begin position="466"/>
        <end position="606"/>
    </location>
</feature>
<evidence type="ECO:0000256" key="2">
    <source>
        <dbReference type="ARBA" id="ARBA00022741"/>
    </source>
</evidence>
<evidence type="ECO:0000259" key="5">
    <source>
        <dbReference type="SMART" id="SM00382"/>
    </source>
</evidence>
<dbReference type="SUPFAM" id="SSF51126">
    <property type="entry name" value="Pectin lyase-like"/>
    <property type="match status" value="2"/>
</dbReference>
<dbReference type="Pfam" id="PF00004">
    <property type="entry name" value="AAA"/>
    <property type="match status" value="2"/>
</dbReference>
<feature type="region of interest" description="Disordered" evidence="4">
    <location>
        <begin position="381"/>
        <end position="421"/>
    </location>
</feature>
<dbReference type="InterPro" id="IPR003959">
    <property type="entry name" value="ATPase_AAA_core"/>
</dbReference>
<protein>
    <submittedName>
        <fullName evidence="6">AAA family ATPase</fullName>
    </submittedName>
</protein>
<sequence length="973" mass="102800">MLRLVVSRTAPRAFRTVLDALQAPLPPYGPRGKHIFIEPGHYPGTGFQSDADFILTAVGGPGTVTLDGATGVTMRLAGRVTLQGLTVRNWSEEGSALRVPGGNVFAEQCEFVSRPGTVAVSVWDGASVALRGCTISDGAVVYSSATGIIEDSVVQGTRDNAIALRTGSAVTVRLCRVLDAGASGIWVTEGSRPIIEQCTVARPGHAAILIDDRAEATVRNTSMEESDVCAFVVRDNATAVLEDSRVADAGLEAVWVTARGSLTARRVLAEGGRRAGLCVSDHGTAVFEDCEVRGTATHGIVVEDAQGTVSGGSVTGAGEMGLRAVGGARFTATGTAFKDNGVYGVAVEDDAEVTLHNCSVVGNTDRGVVVAPTATFQGIDLVSHGNGGPDRIGGEQTERHVKTGTGTVPATGDQETDDAEPTGSWLAELDAMIGLASVKQEIRKIVNLQKVAERRRRAGLPPGPSISRHMVFAGPPGTGKTTVARLYGGLLSALGVIEKGQVIEVSRGDLVSDNVGGTAIKTREAFDRARGGVLFLDEAYALARNAGGGPDFGREAIDTLVKLMEDHRDEVVVIAAGYSAEMREFLAANPGLRSRFSRTIDFANYTPDELADITEAHAVKDGYRLAPETRAAVARHFTGVRRDAGFGNGREARRVYEAAVERQAQRLAEGDPSVEELTLLLPEDLDVASGLAARFGEARDADQVAAVLERLVALVGLDDVKREINDLLALLDSARRRRRAGLDADAITGHLVFAGPPGTGKTTVARLYGELLAALGVLAQGQVVEAARVDLVGQYVGHTAQKTAEVFERARGGVLFIDEAYTLSRPAGTGHDFGLEAIDTLVKLMEDHRDEVIVIAAGYTAEMEEFLASNPGLASRFARTLTFAPYDADGLTQIFADKARAADYVVPDETVAALRRHLAADAARYRQGNGREIDKLFRAAVTAHARRTEHLAASGTEPSRDQLVTLTPDDLPS</sequence>
<dbReference type="Gene3D" id="1.10.8.60">
    <property type="match status" value="2"/>
</dbReference>
<accession>A0A6I4W8F7</accession>
<dbReference type="InterPro" id="IPR039448">
    <property type="entry name" value="Beta_helix"/>
</dbReference>
<keyword evidence="3" id="KW-0067">ATP-binding</keyword>
<dbReference type="InterPro" id="IPR012334">
    <property type="entry name" value="Pectin_lyas_fold"/>
</dbReference>
<dbReference type="InterPro" id="IPR011050">
    <property type="entry name" value="Pectin_lyase_fold/virulence"/>
</dbReference>
<comment type="caution">
    <text evidence="6">The sequence shown here is derived from an EMBL/GenBank/DDBJ whole genome shotgun (WGS) entry which is preliminary data.</text>
</comment>
<dbReference type="PRINTS" id="PR00819">
    <property type="entry name" value="CBXCFQXSUPER"/>
</dbReference>
<organism evidence="6 7">
    <name type="scientific">Actinomadura rayongensis</name>
    <dbReference type="NCBI Taxonomy" id="1429076"/>
    <lineage>
        <taxon>Bacteria</taxon>
        <taxon>Bacillati</taxon>
        <taxon>Actinomycetota</taxon>
        <taxon>Actinomycetes</taxon>
        <taxon>Streptosporangiales</taxon>
        <taxon>Thermomonosporaceae</taxon>
        <taxon>Actinomadura</taxon>
    </lineage>
</organism>
<dbReference type="InterPro" id="IPR050773">
    <property type="entry name" value="CbxX/CfxQ_RuBisCO_ESX"/>
</dbReference>
<dbReference type="AlphaFoldDB" id="A0A6I4W8F7"/>
<dbReference type="Gene3D" id="2.160.20.10">
    <property type="entry name" value="Single-stranded right-handed beta-helix, Pectin lyase-like"/>
    <property type="match status" value="1"/>
</dbReference>
<keyword evidence="2" id="KW-0547">Nucleotide-binding</keyword>
<dbReference type="InterPro" id="IPR041627">
    <property type="entry name" value="AAA_lid_6"/>
</dbReference>
<feature type="compositionally biased region" description="Basic and acidic residues" evidence="4">
    <location>
        <begin position="392"/>
        <end position="401"/>
    </location>
</feature>
<evidence type="ECO:0000313" key="6">
    <source>
        <dbReference type="EMBL" id="MXQ67029.1"/>
    </source>
</evidence>
<dbReference type="RefSeq" id="WP_161105191.1">
    <property type="nucleotide sequence ID" value="NZ_JBHLYI010000003.1"/>
</dbReference>
<comment type="similarity">
    <text evidence="1">Belongs to the CbxX/CfxQ family.</text>
</comment>
<dbReference type="SMART" id="SM00382">
    <property type="entry name" value="AAA"/>
    <property type="match status" value="2"/>
</dbReference>
<dbReference type="EMBL" id="WUTW01000005">
    <property type="protein sequence ID" value="MXQ67029.1"/>
    <property type="molecule type" value="Genomic_DNA"/>
</dbReference>
<dbReference type="SMART" id="SM00710">
    <property type="entry name" value="PbH1"/>
    <property type="match status" value="8"/>
</dbReference>
<reference evidence="6 7" key="1">
    <citation type="submission" date="2019-12" db="EMBL/GenBank/DDBJ databases">
        <title>Nocardia macrotermitis sp. nov. and Nocardia aurantia sp. nov., isolated from the gut of the fungus growing-termite Macrotermes natalensis.</title>
        <authorList>
            <person name="Christine B."/>
            <person name="Rene B."/>
        </authorList>
    </citation>
    <scope>NUCLEOTIDE SEQUENCE [LARGE SCALE GENOMIC DNA]</scope>
    <source>
        <strain evidence="6 7">DSM 102126</strain>
    </source>
</reference>
<proteinExistence type="inferred from homology"/>
<dbReference type="InterPro" id="IPR006626">
    <property type="entry name" value="PbH1"/>
</dbReference>
<dbReference type="GO" id="GO:0016887">
    <property type="term" value="F:ATP hydrolysis activity"/>
    <property type="evidence" value="ECO:0007669"/>
    <property type="project" value="InterPro"/>
</dbReference>
<dbReference type="Pfam" id="PF17866">
    <property type="entry name" value="AAA_lid_6"/>
    <property type="match status" value="2"/>
</dbReference>
<dbReference type="Gene3D" id="3.40.50.300">
    <property type="entry name" value="P-loop containing nucleotide triphosphate hydrolases"/>
    <property type="match status" value="2"/>
</dbReference>
<dbReference type="OrthoDB" id="9806903at2"/>
<keyword evidence="7" id="KW-1185">Reference proteome</keyword>
<name>A0A6I4W8F7_9ACTN</name>
<dbReference type="InterPro" id="IPR027417">
    <property type="entry name" value="P-loop_NTPase"/>
</dbReference>
<evidence type="ECO:0000256" key="4">
    <source>
        <dbReference type="SAM" id="MobiDB-lite"/>
    </source>
</evidence>
<dbReference type="CDD" id="cd19481">
    <property type="entry name" value="RecA-like_protease"/>
    <property type="match status" value="1"/>
</dbReference>
<dbReference type="PANTHER" id="PTHR43392">
    <property type="entry name" value="AAA-TYPE ATPASE FAMILY PROTEIN / ANKYRIN REPEAT FAMILY PROTEIN"/>
    <property type="match status" value="1"/>
</dbReference>
<dbReference type="InterPro" id="IPR003593">
    <property type="entry name" value="AAA+_ATPase"/>
</dbReference>
<dbReference type="Proteomes" id="UP000431901">
    <property type="component" value="Unassembled WGS sequence"/>
</dbReference>
<dbReference type="Pfam" id="PF13229">
    <property type="entry name" value="Beta_helix"/>
    <property type="match status" value="1"/>
</dbReference>
<dbReference type="PANTHER" id="PTHR43392:SF2">
    <property type="entry name" value="AAA-TYPE ATPASE FAMILY PROTEIN _ ANKYRIN REPEAT FAMILY PROTEIN"/>
    <property type="match status" value="1"/>
</dbReference>
<gene>
    <name evidence="6" type="ORF">GQ466_23715</name>
</gene>
<evidence type="ECO:0000256" key="1">
    <source>
        <dbReference type="ARBA" id="ARBA00010378"/>
    </source>
</evidence>
<dbReference type="InterPro" id="IPR012332">
    <property type="entry name" value="Autotransporter_pectin_lyase_C"/>
</dbReference>
<dbReference type="GO" id="GO:0005524">
    <property type="term" value="F:ATP binding"/>
    <property type="evidence" value="ECO:0007669"/>
    <property type="project" value="UniProtKB-KW"/>
</dbReference>
<feature type="region of interest" description="Disordered" evidence="4">
    <location>
        <begin position="949"/>
        <end position="973"/>
    </location>
</feature>
<dbReference type="Gene3D" id="2.160.20.20">
    <property type="match status" value="1"/>
</dbReference>